<evidence type="ECO:0000313" key="2">
    <source>
        <dbReference type="EMBL" id="KAF9445291.1"/>
    </source>
</evidence>
<feature type="transmembrane region" description="Helical" evidence="1">
    <location>
        <begin position="121"/>
        <end position="140"/>
    </location>
</feature>
<dbReference type="EMBL" id="MU151310">
    <property type="protein sequence ID" value="KAF9445291.1"/>
    <property type="molecule type" value="Genomic_DNA"/>
</dbReference>
<sequence length="306" mass="33812">ELGHFSSASNFSSLAGNVTGPPLNGRAYNGVNFSLVDPDEFFAARLAALKLQLPAAVYQAALQSPAGPTGSMDPDQYVSLVTQVYTTYLALVARTVYFLPNQEPMIVEVMSPWKRVWLNDIAVHFLAAEMMLLAVFATLVQLFHRYGRCKLRLKHEPGTIASATLPPVIVVAIFATVWTWTDVDIKKMQPYVDLVQGDSPPRRSLLLDYTRDNNFFVWTRALENDHYLIALTTLLALLVMTFQPLAAAIFSVQDTWLGKPVITVNNLAALGLNQDSQFSDLTSFLAASGYAGALVLYDLRDPPFIH</sequence>
<keyword evidence="1" id="KW-0812">Transmembrane</keyword>
<comment type="caution">
    <text evidence="2">The sequence shown here is derived from an EMBL/GenBank/DDBJ whole genome shotgun (WGS) entry which is preliminary data.</text>
</comment>
<evidence type="ECO:0000256" key="1">
    <source>
        <dbReference type="SAM" id="Phobius"/>
    </source>
</evidence>
<keyword evidence="1" id="KW-0472">Membrane</keyword>
<feature type="transmembrane region" description="Helical" evidence="1">
    <location>
        <begin position="160"/>
        <end position="180"/>
    </location>
</feature>
<reference evidence="2" key="1">
    <citation type="submission" date="2020-11" db="EMBL/GenBank/DDBJ databases">
        <authorList>
            <consortium name="DOE Joint Genome Institute"/>
            <person name="Ahrendt S."/>
            <person name="Riley R."/>
            <person name="Andreopoulos W."/>
            <person name="Labutti K."/>
            <person name="Pangilinan J."/>
            <person name="Ruiz-Duenas F.J."/>
            <person name="Barrasa J.M."/>
            <person name="Sanchez-Garcia M."/>
            <person name="Camarero S."/>
            <person name="Miyauchi S."/>
            <person name="Serrano A."/>
            <person name="Linde D."/>
            <person name="Babiker R."/>
            <person name="Drula E."/>
            <person name="Ayuso-Fernandez I."/>
            <person name="Pacheco R."/>
            <person name="Padilla G."/>
            <person name="Ferreira P."/>
            <person name="Barriuso J."/>
            <person name="Kellner H."/>
            <person name="Castanera R."/>
            <person name="Alfaro M."/>
            <person name="Ramirez L."/>
            <person name="Pisabarro A.G."/>
            <person name="Kuo A."/>
            <person name="Tritt A."/>
            <person name="Lipzen A."/>
            <person name="He G."/>
            <person name="Yan M."/>
            <person name="Ng V."/>
            <person name="Cullen D."/>
            <person name="Martin F."/>
            <person name="Rosso M.-N."/>
            <person name="Henrissat B."/>
            <person name="Hibbett D."/>
            <person name="Martinez A.T."/>
            <person name="Grigoriev I.V."/>
        </authorList>
    </citation>
    <scope>NUCLEOTIDE SEQUENCE</scope>
    <source>
        <strain evidence="2">MF-IS2</strain>
    </source>
</reference>
<keyword evidence="3" id="KW-1185">Reference proteome</keyword>
<protein>
    <submittedName>
        <fullName evidence="2">Uncharacterized protein</fullName>
    </submittedName>
</protein>
<feature type="transmembrane region" description="Helical" evidence="1">
    <location>
        <begin position="227"/>
        <end position="250"/>
    </location>
</feature>
<dbReference type="OrthoDB" id="3248909at2759"/>
<feature type="non-terminal residue" evidence="2">
    <location>
        <position position="1"/>
    </location>
</feature>
<proteinExistence type="predicted"/>
<dbReference type="AlphaFoldDB" id="A0A9P5X9K6"/>
<dbReference type="InterPro" id="IPR021840">
    <property type="entry name" value="DUF3433"/>
</dbReference>
<dbReference type="PANTHER" id="PTHR37544:SF3">
    <property type="entry name" value="SPRAY"/>
    <property type="match status" value="1"/>
</dbReference>
<gene>
    <name evidence="2" type="ORF">P691DRAFT_762616</name>
</gene>
<keyword evidence="1" id="KW-1133">Transmembrane helix</keyword>
<accession>A0A9P5X9K6</accession>
<organism evidence="2 3">
    <name type="scientific">Macrolepiota fuliginosa MF-IS2</name>
    <dbReference type="NCBI Taxonomy" id="1400762"/>
    <lineage>
        <taxon>Eukaryota</taxon>
        <taxon>Fungi</taxon>
        <taxon>Dikarya</taxon>
        <taxon>Basidiomycota</taxon>
        <taxon>Agaricomycotina</taxon>
        <taxon>Agaricomycetes</taxon>
        <taxon>Agaricomycetidae</taxon>
        <taxon>Agaricales</taxon>
        <taxon>Agaricineae</taxon>
        <taxon>Agaricaceae</taxon>
        <taxon>Macrolepiota</taxon>
    </lineage>
</organism>
<evidence type="ECO:0000313" key="3">
    <source>
        <dbReference type="Proteomes" id="UP000807342"/>
    </source>
</evidence>
<dbReference type="Pfam" id="PF11915">
    <property type="entry name" value="DUF3433"/>
    <property type="match status" value="1"/>
</dbReference>
<dbReference type="Proteomes" id="UP000807342">
    <property type="component" value="Unassembled WGS sequence"/>
</dbReference>
<dbReference type="PANTHER" id="PTHR37544">
    <property type="entry name" value="SPRAY-RELATED"/>
    <property type="match status" value="1"/>
</dbReference>
<name>A0A9P5X9K6_9AGAR</name>